<dbReference type="NCBIfam" id="TIGR02385">
    <property type="entry name" value="RelE_StbE"/>
    <property type="match status" value="1"/>
</dbReference>
<dbReference type="RefSeq" id="WP_181054979.1">
    <property type="nucleotide sequence ID" value="NZ_JACDXJ010000005.1"/>
</dbReference>
<keyword evidence="2" id="KW-1277">Toxin-antitoxin system</keyword>
<dbReference type="EMBL" id="JACDXJ010000005">
    <property type="protein sequence ID" value="MBA1159390.1"/>
    <property type="molecule type" value="Genomic_DNA"/>
</dbReference>
<dbReference type="InterPro" id="IPR051803">
    <property type="entry name" value="TA_system_RelE-like_toxin"/>
</dbReference>
<reference evidence="3 4" key="1">
    <citation type="submission" date="2020-07" db="EMBL/GenBank/DDBJ databases">
        <title>Draft genome and description of Microvirga mediterraneensis Marseille-Q2068 sp. nov.</title>
        <authorList>
            <person name="Boxberger M."/>
        </authorList>
    </citation>
    <scope>NUCLEOTIDE SEQUENCE [LARGE SCALE GENOMIC DNA]</scope>
    <source>
        <strain evidence="3 4">Marseille-Q2068</strain>
    </source>
</reference>
<dbReference type="PANTHER" id="PTHR33755">
    <property type="entry name" value="TOXIN PARE1-RELATED"/>
    <property type="match status" value="1"/>
</dbReference>
<proteinExistence type="inferred from homology"/>
<evidence type="ECO:0000256" key="1">
    <source>
        <dbReference type="ARBA" id="ARBA00006226"/>
    </source>
</evidence>
<comment type="caution">
    <text evidence="3">The sequence shown here is derived from an EMBL/GenBank/DDBJ whole genome shotgun (WGS) entry which is preliminary data.</text>
</comment>
<dbReference type="Gene3D" id="3.30.2310.20">
    <property type="entry name" value="RelE-like"/>
    <property type="match status" value="1"/>
</dbReference>
<dbReference type="InterPro" id="IPR007712">
    <property type="entry name" value="RelE/ParE_toxin"/>
</dbReference>
<name>A0A838BVU4_9HYPH</name>
<dbReference type="InterPro" id="IPR035093">
    <property type="entry name" value="RelE/ParE_toxin_dom_sf"/>
</dbReference>
<dbReference type="PANTHER" id="PTHR33755:SF6">
    <property type="entry name" value="PLASMID STABILIZATION SYSTEM PROTEIN"/>
    <property type="match status" value="1"/>
</dbReference>
<keyword evidence="4" id="KW-1185">Reference proteome</keyword>
<gene>
    <name evidence="3" type="ORF">H0S73_25260</name>
</gene>
<dbReference type="AlphaFoldDB" id="A0A838BVU4"/>
<sequence>MRLEWHPLAEEDLAGIVVYIANDDPEAAYRIHDEIAGQVAALARHPLMGREGRVAGTRELPINRTAYVVAYRIDEEAVTVLRVFHGARKWPEAL</sequence>
<accession>A0A838BVU4</accession>
<evidence type="ECO:0000313" key="3">
    <source>
        <dbReference type="EMBL" id="MBA1159390.1"/>
    </source>
</evidence>
<dbReference type="Pfam" id="PF05016">
    <property type="entry name" value="ParE_toxin"/>
    <property type="match status" value="1"/>
</dbReference>
<protein>
    <submittedName>
        <fullName evidence="3">Type II toxin-antitoxin system RelE/ParE family toxin</fullName>
    </submittedName>
</protein>
<evidence type="ECO:0000313" key="4">
    <source>
        <dbReference type="Proteomes" id="UP000572984"/>
    </source>
</evidence>
<evidence type="ECO:0000256" key="2">
    <source>
        <dbReference type="ARBA" id="ARBA00022649"/>
    </source>
</evidence>
<dbReference type="Proteomes" id="UP000572984">
    <property type="component" value="Unassembled WGS sequence"/>
</dbReference>
<comment type="similarity">
    <text evidence="1">Belongs to the RelE toxin family.</text>
</comment>
<organism evidence="3 4">
    <name type="scientific">Microvirga mediterraneensis</name>
    <dbReference type="NCBI Taxonomy" id="2754695"/>
    <lineage>
        <taxon>Bacteria</taxon>
        <taxon>Pseudomonadati</taxon>
        <taxon>Pseudomonadota</taxon>
        <taxon>Alphaproteobacteria</taxon>
        <taxon>Hyphomicrobiales</taxon>
        <taxon>Methylobacteriaceae</taxon>
        <taxon>Microvirga</taxon>
    </lineage>
</organism>